<evidence type="ECO:0000313" key="2">
    <source>
        <dbReference type="Proteomes" id="UP001358417"/>
    </source>
</evidence>
<dbReference type="AlphaFoldDB" id="A0AAV9N1Z2"/>
<sequence>MSQVGRSRRKKPNFITVELELLTSDDVTEPSILRNDTQAMANSQESTIVPRALFPYGIYAVDPTPRARELIHFIHVEAEYLYRPFRREWFSMAVVDVSAYYISLANASLYMNRIKYQGSLEYSDCLESSDYYRTCLATMSKRLESNTERSSEGVITTILGFLCHDSNVSNWPRWAVHMNGLQQVLQLRDNSQTLSGQIAIFLSWMDIIGSAVSDTMPRFNLPVELKPVESQPHAASPYLQSVLSNLRSLNSVALNDVALCLEDASYVADIANSHAEEPLFWNNGINGTRLIGPLSHQLLSLPRVSETIPTFSNYRDEALREMTRLALLVVLARLKLAFIRIADELVPLQERFARMFLHTCSPYDEFSDLQLWALGIVGSMASQGPTRNLYLSQVHKWAALMQIKCGAKAFHLIRQINLIDDMMGPGVRALLIESICFDQRCCKEEHDPV</sequence>
<name>A0AAV9N1Z2_9EURO</name>
<dbReference type="GeneID" id="89974414"/>
<accession>A0AAV9N1Z2</accession>
<gene>
    <name evidence="1" type="ORF">LTR84_006242</name>
</gene>
<dbReference type="PANTHER" id="PTHR37540">
    <property type="entry name" value="TRANSCRIPTION FACTOR (ACR-2), PUTATIVE-RELATED-RELATED"/>
    <property type="match status" value="1"/>
</dbReference>
<evidence type="ECO:0000313" key="1">
    <source>
        <dbReference type="EMBL" id="KAK5048052.1"/>
    </source>
</evidence>
<protein>
    <recommendedName>
        <fullName evidence="3">Transcription factor domain-containing protein</fullName>
    </recommendedName>
</protein>
<dbReference type="Proteomes" id="UP001358417">
    <property type="component" value="Unassembled WGS sequence"/>
</dbReference>
<evidence type="ECO:0008006" key="3">
    <source>
        <dbReference type="Google" id="ProtNLM"/>
    </source>
</evidence>
<dbReference type="Pfam" id="PF11951">
    <property type="entry name" value="Fungal_trans_2"/>
    <property type="match status" value="1"/>
</dbReference>
<dbReference type="EMBL" id="JAVRRD010000023">
    <property type="protein sequence ID" value="KAK5048052.1"/>
    <property type="molecule type" value="Genomic_DNA"/>
</dbReference>
<dbReference type="PANTHER" id="PTHR37540:SF5">
    <property type="entry name" value="TRANSCRIPTION FACTOR DOMAIN-CONTAINING PROTEIN"/>
    <property type="match status" value="1"/>
</dbReference>
<dbReference type="RefSeq" id="XP_064703558.1">
    <property type="nucleotide sequence ID" value="XM_064849803.1"/>
</dbReference>
<keyword evidence="2" id="KW-1185">Reference proteome</keyword>
<proteinExistence type="predicted"/>
<organism evidence="1 2">
    <name type="scientific">Exophiala bonariae</name>
    <dbReference type="NCBI Taxonomy" id="1690606"/>
    <lineage>
        <taxon>Eukaryota</taxon>
        <taxon>Fungi</taxon>
        <taxon>Dikarya</taxon>
        <taxon>Ascomycota</taxon>
        <taxon>Pezizomycotina</taxon>
        <taxon>Eurotiomycetes</taxon>
        <taxon>Chaetothyriomycetidae</taxon>
        <taxon>Chaetothyriales</taxon>
        <taxon>Herpotrichiellaceae</taxon>
        <taxon>Exophiala</taxon>
    </lineage>
</organism>
<dbReference type="InterPro" id="IPR021858">
    <property type="entry name" value="Fun_TF"/>
</dbReference>
<reference evidence="1 2" key="1">
    <citation type="submission" date="2023-08" db="EMBL/GenBank/DDBJ databases">
        <title>Black Yeasts Isolated from many extreme environments.</title>
        <authorList>
            <person name="Coleine C."/>
            <person name="Stajich J.E."/>
            <person name="Selbmann L."/>
        </authorList>
    </citation>
    <scope>NUCLEOTIDE SEQUENCE [LARGE SCALE GENOMIC DNA]</scope>
    <source>
        <strain evidence="1 2">CCFEE 5792</strain>
    </source>
</reference>
<comment type="caution">
    <text evidence="1">The sequence shown here is derived from an EMBL/GenBank/DDBJ whole genome shotgun (WGS) entry which is preliminary data.</text>
</comment>